<gene>
    <name evidence="2" type="ORF">NF865_07680</name>
</gene>
<feature type="domain" description="Transglutaminase-like" evidence="1">
    <location>
        <begin position="298"/>
        <end position="389"/>
    </location>
</feature>
<dbReference type="AlphaFoldDB" id="A0A9E7MWP6"/>
<dbReference type="Gene3D" id="2.60.40.10">
    <property type="entry name" value="Immunoglobulins"/>
    <property type="match status" value="1"/>
</dbReference>
<dbReference type="EMBL" id="CP099582">
    <property type="protein sequence ID" value="USS40205.1"/>
    <property type="molecule type" value="Genomic_DNA"/>
</dbReference>
<proteinExistence type="predicted"/>
<protein>
    <submittedName>
        <fullName evidence="2">Transglutaminase-like domain-containing protein</fullName>
    </submittedName>
</protein>
<reference evidence="2" key="1">
    <citation type="journal article" date="1998" name="Int. J. Syst. Bacteriol. 48 Pt">
        <title>Thermococcus guaymasensis sp. nov. and Thermococcus aggregans sp. nov., two novel thermophilic archaea isolated from the Guaymas Basin hydrothermal vent site.</title>
        <authorList>
            <person name="Canganella F."/>
            <person name="Jones W.J."/>
            <person name="Gambacorta A."/>
            <person name="Antranikian G."/>
        </authorList>
    </citation>
    <scope>NUCLEOTIDE SEQUENCE</scope>
    <source>
        <strain evidence="2">TY</strain>
    </source>
</reference>
<evidence type="ECO:0000313" key="2">
    <source>
        <dbReference type="EMBL" id="USS40205.1"/>
    </source>
</evidence>
<dbReference type="Gene3D" id="3.10.620.30">
    <property type="match status" value="1"/>
</dbReference>
<reference evidence="2" key="2">
    <citation type="submission" date="2022-06" db="EMBL/GenBank/DDBJ databases">
        <authorList>
            <person name="Park Y.-J."/>
        </authorList>
    </citation>
    <scope>NUCLEOTIDE SEQUENCE</scope>
    <source>
        <strain evidence="2">TY</strain>
    </source>
</reference>
<dbReference type="SUPFAM" id="SSF54001">
    <property type="entry name" value="Cysteine proteinases"/>
    <property type="match status" value="1"/>
</dbReference>
<dbReference type="KEGG" id="tagg:NF865_07680"/>
<dbReference type="InterPro" id="IPR013783">
    <property type="entry name" value="Ig-like_fold"/>
</dbReference>
<accession>A0A9E7MWP6</accession>
<dbReference type="Proteomes" id="UP001055732">
    <property type="component" value="Chromosome"/>
</dbReference>
<dbReference type="InterPro" id="IPR002931">
    <property type="entry name" value="Transglutaminase-like"/>
</dbReference>
<dbReference type="RefSeq" id="WP_253304162.1">
    <property type="nucleotide sequence ID" value="NZ_CP099582.1"/>
</dbReference>
<sequence length="536" mass="61186">MKHLKLIPIVLAFLVLSSGCLIKEPAKVDISIDKTAVKVGDVFHVVVKVNNTGKVAIIGVNLYINNPDFRILQRPSLDAPLKVGDVAELIWIVQAPSKPGRYMVKASVEVVDELQRTWGGFYKELVMNVVENESEIPAFGVLSTSVAAPEEVEGGNEFEVKITLKNTGNAPVTVREVSLNLLDGMEVIKEPDVPVNVLPKREYTLIYVIKAPYKPEEGYLTISVVYSENGNEKRELKNKFIKVIWRPWNYDDGTLRLAYGEEYYWIALPYLVDGFWKEKFNSTSRIDRELLRNESISLVKNATSEVEAAKAVYNMIKSRYSFGDITTTTNPTNILPQNKISYEEGTLLFTGILRSLNIPARVVTLYNGNDCTENVISEFYSAGKWYVVDFKKGFFGSREEYMATPYFPRIYQMVTNELYNLVAQAPEEEEGHEHVDVSPEYLANIEDSLKEVVLERLNPTLRPKLSVVLIDMNQNERIFTLFLFASAPQGELNLVFQKADPKNLAKNVDALYNFYKDKQWPENFREYWNILMEVYR</sequence>
<evidence type="ECO:0000313" key="3">
    <source>
        <dbReference type="Proteomes" id="UP001055732"/>
    </source>
</evidence>
<dbReference type="Pfam" id="PF01841">
    <property type="entry name" value="Transglut_core"/>
    <property type="match status" value="1"/>
</dbReference>
<name>A0A9E7MWP6_THEAG</name>
<organism evidence="2 3">
    <name type="scientific">Thermococcus aggregans</name>
    <dbReference type="NCBI Taxonomy" id="110163"/>
    <lineage>
        <taxon>Archaea</taxon>
        <taxon>Methanobacteriati</taxon>
        <taxon>Methanobacteriota</taxon>
        <taxon>Thermococci</taxon>
        <taxon>Thermococcales</taxon>
        <taxon>Thermococcaceae</taxon>
        <taxon>Thermococcus</taxon>
    </lineage>
</organism>
<evidence type="ECO:0000259" key="1">
    <source>
        <dbReference type="Pfam" id="PF01841"/>
    </source>
</evidence>
<dbReference type="PROSITE" id="PS51257">
    <property type="entry name" value="PROKAR_LIPOPROTEIN"/>
    <property type="match status" value="1"/>
</dbReference>
<dbReference type="InterPro" id="IPR038765">
    <property type="entry name" value="Papain-like_cys_pep_sf"/>
</dbReference>
<keyword evidence="3" id="KW-1185">Reference proteome</keyword>